<reference evidence="2" key="1">
    <citation type="journal article" date="2020" name="Fungal Divers.">
        <title>Resolving the Mortierellaceae phylogeny through synthesis of multi-gene phylogenetics and phylogenomics.</title>
        <authorList>
            <person name="Vandepol N."/>
            <person name="Liber J."/>
            <person name="Desiro A."/>
            <person name="Na H."/>
            <person name="Kennedy M."/>
            <person name="Barry K."/>
            <person name="Grigoriev I.V."/>
            <person name="Miller A.N."/>
            <person name="O'Donnell K."/>
            <person name="Stajich J.E."/>
            <person name="Bonito G."/>
        </authorList>
    </citation>
    <scope>NUCLEOTIDE SEQUENCE</scope>
    <source>
        <strain evidence="2">KOD948</strain>
    </source>
</reference>
<name>A0A9P6PLI7_9FUNG</name>
<organism evidence="2 3">
    <name type="scientific">Mortierella polycephala</name>
    <dbReference type="NCBI Taxonomy" id="41804"/>
    <lineage>
        <taxon>Eukaryota</taxon>
        <taxon>Fungi</taxon>
        <taxon>Fungi incertae sedis</taxon>
        <taxon>Mucoromycota</taxon>
        <taxon>Mortierellomycotina</taxon>
        <taxon>Mortierellomycetes</taxon>
        <taxon>Mortierellales</taxon>
        <taxon>Mortierellaceae</taxon>
        <taxon>Mortierella</taxon>
    </lineage>
</organism>
<dbReference type="Proteomes" id="UP000726737">
    <property type="component" value="Unassembled WGS sequence"/>
</dbReference>
<protein>
    <submittedName>
        <fullName evidence="2">Uncharacterized protein</fullName>
    </submittedName>
</protein>
<feature type="signal peptide" evidence="1">
    <location>
        <begin position="1"/>
        <end position="19"/>
    </location>
</feature>
<accession>A0A9P6PLI7</accession>
<sequence length="142" mass="16266">MHFKSSLLALAAMVLSVHAVEYHDLNKAADPSKVLIIDKIVPTVPTFQTIPTVKSIPFVPNVQTTTATKPFIYRYPALGYPRIIYPAFYPVYYPTADVARPATTVTRPIRLAPRVEHEKDEEDKNAGQEKYMYPPYWHSHHW</sequence>
<dbReference type="AlphaFoldDB" id="A0A9P6PLI7"/>
<keyword evidence="3" id="KW-1185">Reference proteome</keyword>
<proteinExistence type="predicted"/>
<keyword evidence="1" id="KW-0732">Signal</keyword>
<evidence type="ECO:0000313" key="2">
    <source>
        <dbReference type="EMBL" id="KAG0249429.1"/>
    </source>
</evidence>
<feature type="chain" id="PRO_5040288379" evidence="1">
    <location>
        <begin position="20"/>
        <end position="142"/>
    </location>
</feature>
<evidence type="ECO:0000313" key="3">
    <source>
        <dbReference type="Proteomes" id="UP000726737"/>
    </source>
</evidence>
<gene>
    <name evidence="2" type="ORF">BG011_009320</name>
</gene>
<dbReference type="EMBL" id="JAAAJA010000823">
    <property type="protein sequence ID" value="KAG0249429.1"/>
    <property type="molecule type" value="Genomic_DNA"/>
</dbReference>
<evidence type="ECO:0000256" key="1">
    <source>
        <dbReference type="SAM" id="SignalP"/>
    </source>
</evidence>
<comment type="caution">
    <text evidence="2">The sequence shown here is derived from an EMBL/GenBank/DDBJ whole genome shotgun (WGS) entry which is preliminary data.</text>
</comment>